<name>A0A804RKN6_MAIZE</name>
<dbReference type="EnsemblPlants" id="Zm00001eb429730_T001">
    <property type="protein sequence ID" value="Zm00001eb429730_P001"/>
    <property type="gene ID" value="Zm00001eb429730"/>
</dbReference>
<evidence type="ECO:0000313" key="1">
    <source>
        <dbReference type="EnsemblPlants" id="Zm00001eb429730_P001"/>
    </source>
</evidence>
<dbReference type="InParanoid" id="A0A804RKN6"/>
<sequence>MASLALLFRRRSLCPARRRRQLRFASSNSEIAWNLHARMCSQKKHTTTRRSAHACYSHQSKGLPLTDYVWSNVYSRVKLNMNRPAALLAEALLGAEDDDPGRLGVRLAHLVPPVVLLGVRQRQVAPLHLAPRHGRRGRRLVLPLTLSSCATSAAIAVDLRRLVARRPCPAAGGPLPQLEAGKLLLLQLQGLRRVGRHYGGCPVHGEIPGRCRASATAARATVSFHSYTCCAAGPRVVVEGRAQDKVEARRRRRRLMMLLLEVQPVCYPRWRGVAPHIKQPGSETSLPGRS</sequence>
<dbReference type="Proteomes" id="UP000007305">
    <property type="component" value="Chromosome 10"/>
</dbReference>
<reference evidence="1" key="3">
    <citation type="submission" date="2021-05" db="UniProtKB">
        <authorList>
            <consortium name="EnsemblPlants"/>
        </authorList>
    </citation>
    <scope>IDENTIFICATION</scope>
    <source>
        <strain evidence="1">cv. B73</strain>
    </source>
</reference>
<reference evidence="1" key="2">
    <citation type="submission" date="2019-07" db="EMBL/GenBank/DDBJ databases">
        <authorList>
            <person name="Seetharam A."/>
            <person name="Woodhouse M."/>
            <person name="Cannon E."/>
        </authorList>
    </citation>
    <scope>NUCLEOTIDE SEQUENCE [LARGE SCALE GENOMIC DNA]</scope>
    <source>
        <strain evidence="1">cv. B73</strain>
    </source>
</reference>
<dbReference type="Gramene" id="Zm00001eb429730_T001">
    <property type="protein sequence ID" value="Zm00001eb429730_P001"/>
    <property type="gene ID" value="Zm00001eb429730"/>
</dbReference>
<keyword evidence="2" id="KW-1185">Reference proteome</keyword>
<protein>
    <submittedName>
        <fullName evidence="1">Uncharacterized protein</fullName>
    </submittedName>
</protein>
<reference evidence="2" key="1">
    <citation type="journal article" date="2009" name="Science">
        <title>The B73 maize genome: complexity, diversity, and dynamics.</title>
        <authorList>
            <person name="Schnable P.S."/>
            <person name="Ware D."/>
            <person name="Fulton R.S."/>
            <person name="Stein J.C."/>
            <person name="Wei F."/>
            <person name="Pasternak S."/>
            <person name="Liang C."/>
            <person name="Zhang J."/>
            <person name="Fulton L."/>
            <person name="Graves T.A."/>
            <person name="Minx P."/>
            <person name="Reily A.D."/>
            <person name="Courtney L."/>
            <person name="Kruchowski S.S."/>
            <person name="Tomlinson C."/>
            <person name="Strong C."/>
            <person name="Delehaunty K."/>
            <person name="Fronick C."/>
            <person name="Courtney B."/>
            <person name="Rock S.M."/>
            <person name="Belter E."/>
            <person name="Du F."/>
            <person name="Kim K."/>
            <person name="Abbott R.M."/>
            <person name="Cotton M."/>
            <person name="Levy A."/>
            <person name="Marchetto P."/>
            <person name="Ochoa K."/>
            <person name="Jackson S.M."/>
            <person name="Gillam B."/>
            <person name="Chen W."/>
            <person name="Yan L."/>
            <person name="Higginbotham J."/>
            <person name="Cardenas M."/>
            <person name="Waligorski J."/>
            <person name="Applebaum E."/>
            <person name="Phelps L."/>
            <person name="Falcone J."/>
            <person name="Kanchi K."/>
            <person name="Thane T."/>
            <person name="Scimone A."/>
            <person name="Thane N."/>
            <person name="Henke J."/>
            <person name="Wang T."/>
            <person name="Ruppert J."/>
            <person name="Shah N."/>
            <person name="Rotter K."/>
            <person name="Hodges J."/>
            <person name="Ingenthron E."/>
            <person name="Cordes M."/>
            <person name="Kohlberg S."/>
            <person name="Sgro J."/>
            <person name="Delgado B."/>
            <person name="Mead K."/>
            <person name="Chinwalla A."/>
            <person name="Leonard S."/>
            <person name="Crouse K."/>
            <person name="Collura K."/>
            <person name="Kudrna D."/>
            <person name="Currie J."/>
            <person name="He R."/>
            <person name="Angelova A."/>
            <person name="Rajasekar S."/>
            <person name="Mueller T."/>
            <person name="Lomeli R."/>
            <person name="Scara G."/>
            <person name="Ko A."/>
            <person name="Delaney K."/>
            <person name="Wissotski M."/>
            <person name="Lopez G."/>
            <person name="Campos D."/>
            <person name="Braidotti M."/>
            <person name="Ashley E."/>
            <person name="Golser W."/>
            <person name="Kim H."/>
            <person name="Lee S."/>
            <person name="Lin J."/>
            <person name="Dujmic Z."/>
            <person name="Kim W."/>
            <person name="Talag J."/>
            <person name="Zuccolo A."/>
            <person name="Fan C."/>
            <person name="Sebastian A."/>
            <person name="Kramer M."/>
            <person name="Spiegel L."/>
            <person name="Nascimento L."/>
            <person name="Zutavern T."/>
            <person name="Miller B."/>
            <person name="Ambroise C."/>
            <person name="Muller S."/>
            <person name="Spooner W."/>
            <person name="Narechania A."/>
            <person name="Ren L."/>
            <person name="Wei S."/>
            <person name="Kumari S."/>
            <person name="Faga B."/>
            <person name="Levy M.J."/>
            <person name="McMahan L."/>
            <person name="Van Buren P."/>
            <person name="Vaughn M.W."/>
            <person name="Ying K."/>
            <person name="Yeh C.-T."/>
            <person name="Emrich S.J."/>
            <person name="Jia Y."/>
            <person name="Kalyanaraman A."/>
            <person name="Hsia A.-P."/>
            <person name="Barbazuk W.B."/>
            <person name="Baucom R.S."/>
            <person name="Brutnell T.P."/>
            <person name="Carpita N.C."/>
            <person name="Chaparro C."/>
            <person name="Chia J.-M."/>
            <person name="Deragon J.-M."/>
            <person name="Estill J.C."/>
            <person name="Fu Y."/>
            <person name="Jeddeloh J.A."/>
            <person name="Han Y."/>
            <person name="Lee H."/>
            <person name="Li P."/>
            <person name="Lisch D.R."/>
            <person name="Liu S."/>
            <person name="Liu Z."/>
            <person name="Nagel D.H."/>
            <person name="McCann M.C."/>
            <person name="SanMiguel P."/>
            <person name="Myers A.M."/>
            <person name="Nettleton D."/>
            <person name="Nguyen J."/>
            <person name="Penning B.W."/>
            <person name="Ponnala L."/>
            <person name="Schneider K.L."/>
            <person name="Schwartz D.C."/>
            <person name="Sharma A."/>
            <person name="Soderlund C."/>
            <person name="Springer N.M."/>
            <person name="Sun Q."/>
            <person name="Wang H."/>
            <person name="Waterman M."/>
            <person name="Westerman R."/>
            <person name="Wolfgruber T.K."/>
            <person name="Yang L."/>
            <person name="Yu Y."/>
            <person name="Zhang L."/>
            <person name="Zhou S."/>
            <person name="Zhu Q."/>
            <person name="Bennetzen J.L."/>
            <person name="Dawe R.K."/>
            <person name="Jiang J."/>
            <person name="Jiang N."/>
            <person name="Presting G.G."/>
            <person name="Wessler S.R."/>
            <person name="Aluru S."/>
            <person name="Martienssen R.A."/>
            <person name="Clifton S.W."/>
            <person name="McCombie W.R."/>
            <person name="Wing R.A."/>
            <person name="Wilson R.K."/>
        </authorList>
    </citation>
    <scope>NUCLEOTIDE SEQUENCE [LARGE SCALE GENOMIC DNA]</scope>
    <source>
        <strain evidence="2">cv. B73</strain>
    </source>
</reference>
<dbReference type="AlphaFoldDB" id="A0A804RKN6"/>
<accession>A0A804RKN6</accession>
<organism evidence="1 2">
    <name type="scientific">Zea mays</name>
    <name type="common">Maize</name>
    <dbReference type="NCBI Taxonomy" id="4577"/>
    <lineage>
        <taxon>Eukaryota</taxon>
        <taxon>Viridiplantae</taxon>
        <taxon>Streptophyta</taxon>
        <taxon>Embryophyta</taxon>
        <taxon>Tracheophyta</taxon>
        <taxon>Spermatophyta</taxon>
        <taxon>Magnoliopsida</taxon>
        <taxon>Liliopsida</taxon>
        <taxon>Poales</taxon>
        <taxon>Poaceae</taxon>
        <taxon>PACMAD clade</taxon>
        <taxon>Panicoideae</taxon>
        <taxon>Andropogonodae</taxon>
        <taxon>Andropogoneae</taxon>
        <taxon>Tripsacinae</taxon>
        <taxon>Zea</taxon>
    </lineage>
</organism>
<proteinExistence type="predicted"/>
<evidence type="ECO:0000313" key="2">
    <source>
        <dbReference type="Proteomes" id="UP000007305"/>
    </source>
</evidence>